<protein>
    <submittedName>
        <fullName evidence="6">Flagellar basal-body rod protein FlgG</fullName>
    </submittedName>
</protein>
<comment type="caution">
    <text evidence="6">The sequence shown here is derived from an EMBL/GenBank/DDBJ whole genome shotgun (WGS) entry which is preliminary data.</text>
</comment>
<dbReference type="GO" id="GO:0009425">
    <property type="term" value="C:bacterial-type flagellum basal body"/>
    <property type="evidence" value="ECO:0007669"/>
    <property type="project" value="UniProtKB-SubCell"/>
</dbReference>
<evidence type="ECO:0000313" key="7">
    <source>
        <dbReference type="Proteomes" id="UP000525923"/>
    </source>
</evidence>
<dbReference type="AlphaFoldDB" id="A0A7W8CRQ7"/>
<dbReference type="EMBL" id="JACHHE010000002">
    <property type="protein sequence ID" value="MBB5179313.1"/>
    <property type="molecule type" value="Genomic_DNA"/>
</dbReference>
<keyword evidence="6" id="KW-0282">Flagellum</keyword>
<feature type="domain" description="Flagellar hook protein FlgE/F/G-like D1" evidence="5">
    <location>
        <begin position="115"/>
        <end position="172"/>
    </location>
</feature>
<dbReference type="InterPro" id="IPR010930">
    <property type="entry name" value="Flg_bb/hook_C_dom"/>
</dbReference>
<organism evidence="6 7">
    <name type="scientific">Planococcus koreensis</name>
    <dbReference type="NCBI Taxonomy" id="112331"/>
    <lineage>
        <taxon>Bacteria</taxon>
        <taxon>Bacillati</taxon>
        <taxon>Bacillota</taxon>
        <taxon>Bacilli</taxon>
        <taxon>Bacillales</taxon>
        <taxon>Caryophanaceae</taxon>
        <taxon>Planococcus</taxon>
    </lineage>
</organism>
<evidence type="ECO:0000256" key="1">
    <source>
        <dbReference type="ARBA" id="ARBA00009677"/>
    </source>
</evidence>
<dbReference type="OrthoDB" id="9800375at2"/>
<evidence type="ECO:0000313" key="6">
    <source>
        <dbReference type="EMBL" id="MBB5179313.1"/>
    </source>
</evidence>
<keyword evidence="6" id="KW-0966">Cell projection</keyword>
<evidence type="ECO:0000259" key="5">
    <source>
        <dbReference type="Pfam" id="PF22692"/>
    </source>
</evidence>
<dbReference type="Pfam" id="PF22692">
    <property type="entry name" value="LlgE_F_G_D1"/>
    <property type="match status" value="1"/>
</dbReference>
<dbReference type="Proteomes" id="UP000525923">
    <property type="component" value="Unassembled WGS sequence"/>
</dbReference>
<keyword evidence="7" id="KW-1185">Reference proteome</keyword>
<evidence type="ECO:0000259" key="3">
    <source>
        <dbReference type="Pfam" id="PF00460"/>
    </source>
</evidence>
<proteinExistence type="inferred from homology"/>
<dbReference type="RefSeq" id="WP_135504704.1">
    <property type="nucleotide sequence ID" value="NZ_JACHHE010000002.1"/>
</dbReference>
<dbReference type="InterPro" id="IPR020013">
    <property type="entry name" value="Flagellar_FlgE/F/G"/>
</dbReference>
<feature type="domain" description="Flagellar basal body rod protein N-terminal" evidence="3">
    <location>
        <begin position="5"/>
        <end position="35"/>
    </location>
</feature>
<dbReference type="Pfam" id="PF00460">
    <property type="entry name" value="Flg_bb_rod"/>
    <property type="match status" value="1"/>
</dbReference>
<comment type="subcellular location">
    <subcellularLocation>
        <location evidence="2">Bacterial flagellum basal body</location>
    </subcellularLocation>
</comment>
<dbReference type="PANTHER" id="PTHR30435:SF19">
    <property type="entry name" value="FLAGELLAR BASAL-BODY ROD PROTEIN FLGG"/>
    <property type="match status" value="1"/>
</dbReference>
<accession>A0A7W8CRQ7</accession>
<dbReference type="GO" id="GO:0071978">
    <property type="term" value="P:bacterial-type flagellum-dependent swarming motility"/>
    <property type="evidence" value="ECO:0007669"/>
    <property type="project" value="TreeGrafter"/>
</dbReference>
<dbReference type="InterPro" id="IPR037925">
    <property type="entry name" value="FlgE/F/G-like"/>
</dbReference>
<comment type="similarity">
    <text evidence="1 2">Belongs to the flagella basal body rod proteins family.</text>
</comment>
<dbReference type="InterPro" id="IPR053967">
    <property type="entry name" value="LlgE_F_G-like_D1"/>
</dbReference>
<reference evidence="6 7" key="1">
    <citation type="submission" date="2020-08" db="EMBL/GenBank/DDBJ databases">
        <title>Genomic Encyclopedia of Type Strains, Phase IV (KMG-IV): sequencing the most valuable type-strain genomes for metagenomic binning, comparative biology and taxonomic classification.</title>
        <authorList>
            <person name="Goeker M."/>
        </authorList>
    </citation>
    <scope>NUCLEOTIDE SEQUENCE [LARGE SCALE GENOMIC DNA]</scope>
    <source>
        <strain evidence="6 7">DSM 15895</strain>
    </source>
</reference>
<evidence type="ECO:0000259" key="4">
    <source>
        <dbReference type="Pfam" id="PF06429"/>
    </source>
</evidence>
<feature type="domain" description="Flagellar basal-body/hook protein C-terminal" evidence="4">
    <location>
        <begin position="228"/>
        <end position="272"/>
    </location>
</feature>
<gene>
    <name evidence="6" type="ORF">HNQ44_000737</name>
</gene>
<dbReference type="Pfam" id="PF06429">
    <property type="entry name" value="Flg_bbr_C"/>
    <property type="match status" value="1"/>
</dbReference>
<dbReference type="InterPro" id="IPR019776">
    <property type="entry name" value="Flagellar_basal_body_rod_CS"/>
</dbReference>
<dbReference type="InterPro" id="IPR001444">
    <property type="entry name" value="Flag_bb_rod_N"/>
</dbReference>
<dbReference type="PROSITE" id="PS00588">
    <property type="entry name" value="FLAGELLA_BB_ROD"/>
    <property type="match status" value="1"/>
</dbReference>
<name>A0A7W8CRQ7_9BACL</name>
<dbReference type="SUPFAM" id="SSF117143">
    <property type="entry name" value="Flagellar hook protein flgE"/>
    <property type="match status" value="1"/>
</dbReference>
<keyword evidence="6" id="KW-0969">Cilium</keyword>
<dbReference type="NCBIfam" id="TIGR03506">
    <property type="entry name" value="FlgEFG_subfam"/>
    <property type="match status" value="1"/>
</dbReference>
<sequence>MFRGLYTATSGMMAHNRKQQILTNNLANANTPGFKGDQTVLRSFPDQLIKAMGAAKTPAAGHQVGHLSTGVYAQEGIPSFAQGALKSTGNSTDFALMDDLLPVNPVTQERGSLVFAAALPNGEVRYTKNGQFSVGADGLLKTSEGYNVLGADMSPIQATDNNFTVEQNGRITFANGNETNELWIGHTENPQQLVKEGHGLFRWEGTDAQAPQRAADVPFLNNSSSFIQQGFIESSNVDLTQTMTDMMNTYRGFEVNQKVIQAYDRSMEKAANEIGRV</sequence>
<dbReference type="PANTHER" id="PTHR30435">
    <property type="entry name" value="FLAGELLAR PROTEIN"/>
    <property type="match status" value="1"/>
</dbReference>
<keyword evidence="2" id="KW-0975">Bacterial flagellum</keyword>
<evidence type="ECO:0000256" key="2">
    <source>
        <dbReference type="RuleBase" id="RU362116"/>
    </source>
</evidence>